<gene>
    <name evidence="1" type="ORF">S03H2_60881</name>
</gene>
<proteinExistence type="predicted"/>
<dbReference type="AlphaFoldDB" id="X1I9U1"/>
<name>X1I9U1_9ZZZZ</name>
<dbReference type="InterPro" id="IPR045864">
    <property type="entry name" value="aa-tRNA-synth_II/BPL/LPL"/>
</dbReference>
<dbReference type="EMBL" id="BARU01039263">
    <property type="protein sequence ID" value="GAH79186.1"/>
    <property type="molecule type" value="Genomic_DNA"/>
</dbReference>
<organism evidence="1">
    <name type="scientific">marine sediment metagenome</name>
    <dbReference type="NCBI Taxonomy" id="412755"/>
    <lineage>
        <taxon>unclassified sequences</taxon>
        <taxon>metagenomes</taxon>
        <taxon>ecological metagenomes</taxon>
    </lineage>
</organism>
<accession>X1I9U1</accession>
<dbReference type="SUPFAM" id="SSF55681">
    <property type="entry name" value="Class II aaRS and biotin synthetases"/>
    <property type="match status" value="1"/>
</dbReference>
<dbReference type="Pfam" id="PF04017">
    <property type="entry name" value="DUF366"/>
    <property type="match status" value="1"/>
</dbReference>
<evidence type="ECO:0000313" key="1">
    <source>
        <dbReference type="EMBL" id="GAH79186.1"/>
    </source>
</evidence>
<feature type="non-terminal residue" evidence="1">
    <location>
        <position position="166"/>
    </location>
</feature>
<dbReference type="Gene3D" id="3.30.930.10">
    <property type="entry name" value="Bira Bifunctional Protein, Domain 2"/>
    <property type="match status" value="1"/>
</dbReference>
<comment type="caution">
    <text evidence="1">The sequence shown here is derived from an EMBL/GenBank/DDBJ whole genome shotgun (WGS) entry which is preliminary data.</text>
</comment>
<evidence type="ECO:0008006" key="2">
    <source>
        <dbReference type="Google" id="ProtNLM"/>
    </source>
</evidence>
<reference evidence="1" key="1">
    <citation type="journal article" date="2014" name="Front. Microbiol.">
        <title>High frequency of phylogenetically diverse reductive dehalogenase-homologous genes in deep subseafloor sedimentary metagenomes.</title>
        <authorList>
            <person name="Kawai M."/>
            <person name="Futagami T."/>
            <person name="Toyoda A."/>
            <person name="Takaki Y."/>
            <person name="Nishi S."/>
            <person name="Hori S."/>
            <person name="Arai W."/>
            <person name="Tsubouchi T."/>
            <person name="Morono Y."/>
            <person name="Uchiyama I."/>
            <person name="Ito T."/>
            <person name="Fujiyama A."/>
            <person name="Inagaki F."/>
            <person name="Takami H."/>
        </authorList>
    </citation>
    <scope>NUCLEOTIDE SEQUENCE</scope>
    <source>
        <strain evidence="1">Expedition CK06-06</strain>
    </source>
</reference>
<protein>
    <recommendedName>
        <fullName evidence="2">DUF366 domain-containing protein</fullName>
    </recommendedName>
</protein>
<sequence length="166" mass="18622">MKTKYIKQEIAYTGAQLHSNYAYTEFDLFGDSIIAFCGKCDIPTEQMADIEDIKADAKIYSESMLHFIIEHHDTDLEKAVLRQLVLTTIIGEVLDEMCRDTSITRRGSDLYDGDAKLSISIATVTPLSSLIHFGINIVSDNTPVKTKGLKDFDIDPHKFAEQVMAK</sequence>
<dbReference type="InterPro" id="IPR007162">
    <property type="entry name" value="DUF366"/>
</dbReference>